<dbReference type="PANTHER" id="PTHR20935:SF0">
    <property type="entry name" value="SERINE_THREONINE-PROTEIN PHOSPHATASE PGAM5, MITOCHONDRIAL"/>
    <property type="match status" value="1"/>
</dbReference>
<dbReference type="EMBL" id="CP098747">
    <property type="protein sequence ID" value="USG62848.1"/>
    <property type="molecule type" value="Genomic_DNA"/>
</dbReference>
<gene>
    <name evidence="3" type="ORF">NBZ79_07645</name>
</gene>
<accession>A0ABY4W6Q7</accession>
<organism evidence="3 4">
    <name type="scientific">Sneathiella marina</name>
    <dbReference type="NCBI Taxonomy" id="2950108"/>
    <lineage>
        <taxon>Bacteria</taxon>
        <taxon>Pseudomonadati</taxon>
        <taxon>Pseudomonadota</taxon>
        <taxon>Alphaproteobacteria</taxon>
        <taxon>Sneathiellales</taxon>
        <taxon>Sneathiellaceae</taxon>
        <taxon>Sneathiella</taxon>
    </lineage>
</organism>
<dbReference type="InterPro" id="IPR013078">
    <property type="entry name" value="His_Pase_superF_clade-1"/>
</dbReference>
<name>A0ABY4W6Q7_9PROT</name>
<feature type="transmembrane region" description="Helical" evidence="2">
    <location>
        <begin position="148"/>
        <end position="167"/>
    </location>
</feature>
<keyword evidence="2" id="KW-0812">Transmembrane</keyword>
<dbReference type="PANTHER" id="PTHR20935">
    <property type="entry name" value="PHOSPHOGLYCERATE MUTASE-RELATED"/>
    <property type="match status" value="1"/>
</dbReference>
<dbReference type="Proteomes" id="UP001056291">
    <property type="component" value="Chromosome"/>
</dbReference>
<dbReference type="SMART" id="SM00855">
    <property type="entry name" value="PGAM"/>
    <property type="match status" value="1"/>
</dbReference>
<dbReference type="InterPro" id="IPR051021">
    <property type="entry name" value="Mito_Ser/Thr_phosphatase"/>
</dbReference>
<protein>
    <submittedName>
        <fullName evidence="3">Histidine phosphatase family protein</fullName>
    </submittedName>
</protein>
<dbReference type="InterPro" id="IPR029033">
    <property type="entry name" value="His_PPase_superfam"/>
</dbReference>
<dbReference type="CDD" id="cd07067">
    <property type="entry name" value="HP_PGM_like"/>
    <property type="match status" value="1"/>
</dbReference>
<evidence type="ECO:0000256" key="1">
    <source>
        <dbReference type="ARBA" id="ARBA00022801"/>
    </source>
</evidence>
<dbReference type="Gene3D" id="3.40.50.1240">
    <property type="entry name" value="Phosphoglycerate mutase-like"/>
    <property type="match status" value="1"/>
</dbReference>
<evidence type="ECO:0000313" key="3">
    <source>
        <dbReference type="EMBL" id="USG62848.1"/>
    </source>
</evidence>
<keyword evidence="2" id="KW-0472">Membrane</keyword>
<proteinExistence type="predicted"/>
<keyword evidence="4" id="KW-1185">Reference proteome</keyword>
<dbReference type="RefSeq" id="WP_251937063.1">
    <property type="nucleotide sequence ID" value="NZ_CP098747.1"/>
</dbReference>
<reference evidence="3" key="1">
    <citation type="submission" date="2022-06" db="EMBL/GenBank/DDBJ databases">
        <title>Sneathiella actinostolidae sp. nov., isolated from a sea anemonein the Western Pacific Ocean.</title>
        <authorList>
            <person name="Wei M.J."/>
        </authorList>
    </citation>
    <scope>NUCLEOTIDE SEQUENCE</scope>
    <source>
        <strain evidence="3">PHK-P5</strain>
    </source>
</reference>
<dbReference type="Pfam" id="PF00300">
    <property type="entry name" value="His_Phos_1"/>
    <property type="match status" value="1"/>
</dbReference>
<keyword evidence="1" id="KW-0378">Hydrolase</keyword>
<sequence>MTELTLIRHGQAQTGATDEASYDRLSDLGHEQARWLGDYFRRSLDFDHILSGTLMRQIETAQSLGLSHVPFRQDKRLNELDYFGLAHSIKATHGVAFPETAEDFASHIPQVLEIWRTGDVQDGLESFDNFRSRILSALKDAATLDGRVLLVTSTGVIATLVALSLGLDIDMKSKMFLMVGHTSTHKFELQGDELHLTQFGATPHLDRPDRIYARTLA</sequence>
<dbReference type="SUPFAM" id="SSF53254">
    <property type="entry name" value="Phosphoglycerate mutase-like"/>
    <property type="match status" value="1"/>
</dbReference>
<keyword evidence="2" id="KW-1133">Transmembrane helix</keyword>
<evidence type="ECO:0000256" key="2">
    <source>
        <dbReference type="SAM" id="Phobius"/>
    </source>
</evidence>
<evidence type="ECO:0000313" key="4">
    <source>
        <dbReference type="Proteomes" id="UP001056291"/>
    </source>
</evidence>